<gene>
    <name evidence="1" type="ORF">OSTQU699_LOCUS5829</name>
</gene>
<proteinExistence type="predicted"/>
<reference evidence="1" key="1">
    <citation type="submission" date="2020-12" db="EMBL/GenBank/DDBJ databases">
        <authorList>
            <person name="Iha C."/>
        </authorList>
    </citation>
    <scope>NUCLEOTIDE SEQUENCE</scope>
</reference>
<evidence type="ECO:0000313" key="2">
    <source>
        <dbReference type="Proteomes" id="UP000708148"/>
    </source>
</evidence>
<accession>A0A8S1JA19</accession>
<protein>
    <submittedName>
        <fullName evidence="1">Uncharacterized protein</fullName>
    </submittedName>
</protein>
<evidence type="ECO:0000313" key="1">
    <source>
        <dbReference type="EMBL" id="CAD7700470.1"/>
    </source>
</evidence>
<comment type="caution">
    <text evidence="1">The sequence shown here is derived from an EMBL/GenBank/DDBJ whole genome shotgun (WGS) entry which is preliminary data.</text>
</comment>
<dbReference type="AlphaFoldDB" id="A0A8S1JA19"/>
<dbReference type="EMBL" id="CAJHUC010001272">
    <property type="protein sequence ID" value="CAD7700470.1"/>
    <property type="molecule type" value="Genomic_DNA"/>
</dbReference>
<organism evidence="1 2">
    <name type="scientific">Ostreobium quekettii</name>
    <dbReference type="NCBI Taxonomy" id="121088"/>
    <lineage>
        <taxon>Eukaryota</taxon>
        <taxon>Viridiplantae</taxon>
        <taxon>Chlorophyta</taxon>
        <taxon>core chlorophytes</taxon>
        <taxon>Ulvophyceae</taxon>
        <taxon>TCBD clade</taxon>
        <taxon>Bryopsidales</taxon>
        <taxon>Ostreobineae</taxon>
        <taxon>Ostreobiaceae</taxon>
        <taxon>Ostreobium</taxon>
    </lineage>
</organism>
<name>A0A8S1JA19_9CHLO</name>
<sequence>MRAVGLFEASRCRASSSMGCLSSKPLEKEPEVPEELKSGHLCFAGEQFCWLQRTTLFLKKEPNHSGLSEGVGQWKVVVQNSSKETLFFFIMEPRSEPMGAKHMSLRDKSGYTILKVAIPYRGQPLLISLGGRPQRGGTIMVRLWEWGNNKEIKAYMPGPNQKGSYGVPDIGMTADGAMRAERDKEKRLIGEFNYGMSDVGRSIYGDKADADLTVHKGEDVALALAIVAAADQLQNFGLMYLKKNKLMKGILGAVRDEVVETALNALVEETMG</sequence>
<keyword evidence="2" id="KW-1185">Reference proteome</keyword>
<dbReference type="Proteomes" id="UP000708148">
    <property type="component" value="Unassembled WGS sequence"/>
</dbReference>